<gene>
    <name evidence="4" type="ORF">IPN91_02520</name>
</gene>
<feature type="transmembrane region" description="Helical" evidence="1">
    <location>
        <begin position="284"/>
        <end position="303"/>
    </location>
</feature>
<keyword evidence="1" id="KW-0812">Transmembrane</keyword>
<proteinExistence type="predicted"/>
<organism evidence="4 5">
    <name type="scientific">Candidatus Geothrix odensensis</name>
    <dbReference type="NCBI Taxonomy" id="2954440"/>
    <lineage>
        <taxon>Bacteria</taxon>
        <taxon>Pseudomonadati</taxon>
        <taxon>Acidobacteriota</taxon>
        <taxon>Holophagae</taxon>
        <taxon>Holophagales</taxon>
        <taxon>Holophagaceae</taxon>
        <taxon>Geothrix</taxon>
    </lineage>
</organism>
<evidence type="ECO:0000259" key="3">
    <source>
        <dbReference type="Pfam" id="PF13194"/>
    </source>
</evidence>
<feature type="transmembrane region" description="Helical" evidence="1">
    <location>
        <begin position="222"/>
        <end position="243"/>
    </location>
</feature>
<feature type="transmembrane region" description="Helical" evidence="1">
    <location>
        <begin position="80"/>
        <end position="99"/>
    </location>
</feature>
<dbReference type="Pfam" id="PF13194">
    <property type="entry name" value="DUF4010"/>
    <property type="match status" value="1"/>
</dbReference>
<feature type="transmembrane region" description="Helical" evidence="1">
    <location>
        <begin position="328"/>
        <end position="347"/>
    </location>
</feature>
<dbReference type="Pfam" id="PF02308">
    <property type="entry name" value="MgtC"/>
    <property type="match status" value="1"/>
</dbReference>
<feature type="transmembrane region" description="Helical" evidence="1">
    <location>
        <begin position="255"/>
        <end position="277"/>
    </location>
</feature>
<feature type="domain" description="DUF4010" evidence="3">
    <location>
        <begin position="199"/>
        <end position="408"/>
    </location>
</feature>
<protein>
    <submittedName>
        <fullName evidence="4">MgtC/SapB family protein</fullName>
    </submittedName>
</protein>
<dbReference type="InterPro" id="IPR049177">
    <property type="entry name" value="MgtC_SapB_SrpB_YhiD_N"/>
</dbReference>
<evidence type="ECO:0000259" key="2">
    <source>
        <dbReference type="Pfam" id="PF02308"/>
    </source>
</evidence>
<evidence type="ECO:0000313" key="5">
    <source>
        <dbReference type="Proteomes" id="UP000709959"/>
    </source>
</evidence>
<feature type="transmembrane region" description="Helical" evidence="1">
    <location>
        <begin position="193"/>
        <end position="210"/>
    </location>
</feature>
<feature type="transmembrane region" description="Helical" evidence="1">
    <location>
        <begin position="57"/>
        <end position="73"/>
    </location>
</feature>
<dbReference type="PANTHER" id="PTHR39084">
    <property type="entry name" value="MEMBRANE PROTEIN-RELATED"/>
    <property type="match status" value="1"/>
</dbReference>
<feature type="transmembrane region" description="Helical" evidence="1">
    <location>
        <begin position="160"/>
        <end position="178"/>
    </location>
</feature>
<reference evidence="4 5" key="1">
    <citation type="submission" date="2020-10" db="EMBL/GenBank/DDBJ databases">
        <title>Connecting structure to function with the recovery of over 1000 high-quality activated sludge metagenome-assembled genomes encoding full-length rRNA genes using long-read sequencing.</title>
        <authorList>
            <person name="Singleton C.M."/>
            <person name="Petriglieri F."/>
            <person name="Kristensen J.M."/>
            <person name="Kirkegaard R.H."/>
            <person name="Michaelsen T.Y."/>
            <person name="Andersen M.H."/>
            <person name="Karst S.M."/>
            <person name="Dueholm M.S."/>
            <person name="Nielsen P.H."/>
            <person name="Albertsen M."/>
        </authorList>
    </citation>
    <scope>NUCLEOTIDE SEQUENCE [LARGE SCALE GENOMIC DNA]</scope>
    <source>
        <strain evidence="4">OdNE_18-Q3-R46-58_MAXAC.008</strain>
    </source>
</reference>
<evidence type="ECO:0000313" key="4">
    <source>
        <dbReference type="EMBL" id="MBK8571516.1"/>
    </source>
</evidence>
<sequence>MLSLDLSTLKEAATAVALGLMMGLERERSGFERRQEGPDQPFHRRAGDETWERHGSLGARTFSLLTLLGWISVKVGGESLAMPIAVMAFAALMIGLFYFETSSSDRGLTTEIAALSAPLLGMLLTRDALLAVAVAVIVTLLLLSKPWIRAWIPRLQREDLTASIQLLIVFAILLPMLPEHTLDPYGVLSPRKVGWMVALIAAADFLGYALNRLLGARRGALMTGLVGGLVSSTVVTVSMSRQAREDPSLKDPGQVAVLLACSVMGLRVAILAGVVGGLTLARPLLLPMAAMVLVLLGAGGWIYRTGAMDATGEEVAVRNPFHLKRATAWGLALAAVLLASAAARAWFGDRGLFVAAGFSGLADVDAITLAVSSQVRDVGLPASSAVLAIILAIGSNTLAKAGFAWISGGRAFGLRLTALLGGSLAAALLVAWLQAWVR</sequence>
<evidence type="ECO:0000256" key="1">
    <source>
        <dbReference type="SAM" id="Phobius"/>
    </source>
</evidence>
<dbReference type="EMBL" id="JADKCH010000001">
    <property type="protein sequence ID" value="MBK8571516.1"/>
    <property type="molecule type" value="Genomic_DNA"/>
</dbReference>
<accession>A0A936F0H3</accession>
<feature type="transmembrane region" description="Helical" evidence="1">
    <location>
        <begin position="385"/>
        <end position="406"/>
    </location>
</feature>
<feature type="transmembrane region" description="Helical" evidence="1">
    <location>
        <begin position="418"/>
        <end position="437"/>
    </location>
</feature>
<dbReference type="PANTHER" id="PTHR39084:SF1">
    <property type="entry name" value="DUF4010 DOMAIN-CONTAINING PROTEIN"/>
    <property type="match status" value="1"/>
</dbReference>
<feature type="transmembrane region" description="Helical" evidence="1">
    <location>
        <begin position="128"/>
        <end position="148"/>
    </location>
</feature>
<feature type="domain" description="MgtC/SapB/SrpB/YhiD N-terminal" evidence="2">
    <location>
        <begin position="14"/>
        <end position="149"/>
    </location>
</feature>
<comment type="caution">
    <text evidence="4">The sequence shown here is derived from an EMBL/GenBank/DDBJ whole genome shotgun (WGS) entry which is preliminary data.</text>
</comment>
<keyword evidence="1" id="KW-1133">Transmembrane helix</keyword>
<keyword evidence="1" id="KW-0472">Membrane</keyword>
<dbReference type="AlphaFoldDB" id="A0A936F0H3"/>
<name>A0A936F0H3_9BACT</name>
<dbReference type="InterPro" id="IPR025105">
    <property type="entry name" value="DUF4010"/>
</dbReference>
<dbReference type="Proteomes" id="UP000709959">
    <property type="component" value="Unassembled WGS sequence"/>
</dbReference>